<accession>A0A0C4YPI8</accession>
<dbReference type="EMBL" id="CP010537">
    <property type="protein sequence ID" value="AJG24963.1"/>
    <property type="molecule type" value="Genomic_DNA"/>
</dbReference>
<protein>
    <submittedName>
        <fullName evidence="2">Uncharacterized protein</fullName>
    </submittedName>
</protein>
<dbReference type="InterPro" id="IPR010640">
    <property type="entry name" value="Low_temperature_requirement_A"/>
</dbReference>
<feature type="region of interest" description="Disordered" evidence="1">
    <location>
        <begin position="46"/>
        <end position="73"/>
    </location>
</feature>
<dbReference type="Pfam" id="PF06772">
    <property type="entry name" value="LtrA"/>
    <property type="match status" value="1"/>
</dbReference>
<sequence>MNPSTSAGLLRARDGRKARVTEGELFFDLIYAFAITQLSHLLLHHPGPEGALARRGKRLSRRHRPPPAFSART</sequence>
<evidence type="ECO:0000313" key="2">
    <source>
        <dbReference type="EMBL" id="AJG24963.1"/>
    </source>
</evidence>
<dbReference type="OrthoDB" id="5520804at2"/>
<feature type="compositionally biased region" description="Basic residues" evidence="1">
    <location>
        <begin position="54"/>
        <end position="65"/>
    </location>
</feature>
<keyword evidence="3" id="KW-1185">Reference proteome</keyword>
<dbReference type="RefSeq" id="WP_043357348.1">
    <property type="nucleotide sequence ID" value="NZ_CP010537.1"/>
</dbReference>
<reference evidence="2 3" key="1">
    <citation type="journal article" date="2015" name="Genome Announc.">
        <title>Complete Genome Sequence of Cupriavidus basilensis 4G11, Isolated from the Oak Ridge Field Research Center Site.</title>
        <authorList>
            <person name="Ray J."/>
            <person name="Waters R.J."/>
            <person name="Skerker J.M."/>
            <person name="Kuehl J.V."/>
            <person name="Price M.N."/>
            <person name="Huang J."/>
            <person name="Chakraborty R."/>
            <person name="Arkin A.P."/>
            <person name="Deutschbauer A."/>
        </authorList>
    </citation>
    <scope>NUCLEOTIDE SEQUENCE [LARGE SCALE GENOMIC DNA]</scope>
    <source>
        <strain evidence="2">4G11</strain>
    </source>
</reference>
<organism evidence="2 3">
    <name type="scientific">Cupriavidus basilensis</name>
    <dbReference type="NCBI Taxonomy" id="68895"/>
    <lineage>
        <taxon>Bacteria</taxon>
        <taxon>Pseudomonadati</taxon>
        <taxon>Pseudomonadota</taxon>
        <taxon>Betaproteobacteria</taxon>
        <taxon>Burkholderiales</taxon>
        <taxon>Burkholderiaceae</taxon>
        <taxon>Cupriavidus</taxon>
    </lineage>
</organism>
<name>A0A0C4YPI8_9BURK</name>
<dbReference type="KEGG" id="cbw:RR42_s3387"/>
<dbReference type="Proteomes" id="UP000031843">
    <property type="component" value="Chromosome secondary"/>
</dbReference>
<gene>
    <name evidence="2" type="ORF">RR42_s3387</name>
</gene>
<dbReference type="AlphaFoldDB" id="A0A0C4YPI8"/>
<evidence type="ECO:0000313" key="3">
    <source>
        <dbReference type="Proteomes" id="UP000031843"/>
    </source>
</evidence>
<proteinExistence type="predicted"/>
<evidence type="ECO:0000256" key="1">
    <source>
        <dbReference type="SAM" id="MobiDB-lite"/>
    </source>
</evidence>